<sequence length="492" mass="55739">MVPAALDSLPCKILLCLWLCSCVAMPDNLGLRTCDAPAIKCEARKTSEKTHVRLPPTHIWTRRVSSLLSATKRCDIPKGKEEGRGLHMLSPFICPLHPVDSPLQPHFTAVEECVCMSPLAYAGLSTITVANILRVERELLYLVSWQHSKLEHNSGREQELADRDSTALKTIVTANKKGKRDIPEITHRAAVSSGTISACENSSVTPPGIEAKILAIGNHTSITTDHSWPRIFGSGFPYLKPFSRSQSGFSVLRDIFIYHFIDTWRKLLIVSMLDLNIPTSFRNYQWISFQYSPGAALAFWSYYSLPIKTNRFLFPAGVTPVFFARGNRAGRCRWLAGFLGDLLYTRSRIPALLLAHLVSPSLAFKTPLLKTVRLSPFHSILTITNEFEWQEYSNCHRDSNFVIRITAKHGLCRLGFVRSRNPRLRGKRRCSKRTMRESGRVQIEEQVTVLKDFVRIKALSNKRVSFFASDFNIRWQQAFTIEELFLGRTRTG</sequence>
<keyword evidence="3" id="KW-1185">Reference proteome</keyword>
<reference evidence="2 3" key="1">
    <citation type="submission" date="2023-02" db="EMBL/GenBank/DDBJ databases">
        <title>LHISI_Scaffold_Assembly.</title>
        <authorList>
            <person name="Stuart O.P."/>
            <person name="Cleave R."/>
            <person name="Magrath M.J.L."/>
            <person name="Mikheyev A.S."/>
        </authorList>
    </citation>
    <scope>NUCLEOTIDE SEQUENCE [LARGE SCALE GENOMIC DNA]</scope>
    <source>
        <strain evidence="2">Daus_M_001</strain>
        <tissue evidence="2">Leg muscle</tissue>
    </source>
</reference>
<gene>
    <name evidence="2" type="ORF">PR048_004445</name>
</gene>
<keyword evidence="1" id="KW-0732">Signal</keyword>
<evidence type="ECO:0000313" key="3">
    <source>
        <dbReference type="Proteomes" id="UP001159363"/>
    </source>
</evidence>
<name>A0ABQ9I5G0_9NEOP</name>
<proteinExistence type="predicted"/>
<evidence type="ECO:0000313" key="2">
    <source>
        <dbReference type="EMBL" id="KAJ8891889.1"/>
    </source>
</evidence>
<dbReference type="Proteomes" id="UP001159363">
    <property type="component" value="Chromosome 2"/>
</dbReference>
<accession>A0ABQ9I5G0</accession>
<comment type="caution">
    <text evidence="2">The sequence shown here is derived from an EMBL/GenBank/DDBJ whole genome shotgun (WGS) entry which is preliminary data.</text>
</comment>
<feature type="signal peptide" evidence="1">
    <location>
        <begin position="1"/>
        <end position="24"/>
    </location>
</feature>
<protein>
    <submittedName>
        <fullName evidence="2">Uncharacterized protein</fullName>
    </submittedName>
</protein>
<dbReference type="EMBL" id="JARBHB010000002">
    <property type="protein sequence ID" value="KAJ8891889.1"/>
    <property type="molecule type" value="Genomic_DNA"/>
</dbReference>
<evidence type="ECO:0000256" key="1">
    <source>
        <dbReference type="SAM" id="SignalP"/>
    </source>
</evidence>
<organism evidence="2 3">
    <name type="scientific">Dryococelus australis</name>
    <dbReference type="NCBI Taxonomy" id="614101"/>
    <lineage>
        <taxon>Eukaryota</taxon>
        <taxon>Metazoa</taxon>
        <taxon>Ecdysozoa</taxon>
        <taxon>Arthropoda</taxon>
        <taxon>Hexapoda</taxon>
        <taxon>Insecta</taxon>
        <taxon>Pterygota</taxon>
        <taxon>Neoptera</taxon>
        <taxon>Polyneoptera</taxon>
        <taxon>Phasmatodea</taxon>
        <taxon>Verophasmatodea</taxon>
        <taxon>Anareolatae</taxon>
        <taxon>Phasmatidae</taxon>
        <taxon>Eurycanthinae</taxon>
        <taxon>Dryococelus</taxon>
    </lineage>
</organism>
<feature type="chain" id="PRO_5045986131" evidence="1">
    <location>
        <begin position="25"/>
        <end position="492"/>
    </location>
</feature>